<dbReference type="InterPro" id="IPR021714">
    <property type="entry name" value="URB1_N"/>
</dbReference>
<dbReference type="Proteomes" id="UP001217582">
    <property type="component" value="Chromosome 5"/>
</dbReference>
<dbReference type="GO" id="GO:0005730">
    <property type="term" value="C:nucleolus"/>
    <property type="evidence" value="ECO:0007669"/>
    <property type="project" value="TreeGrafter"/>
</dbReference>
<dbReference type="InterPro" id="IPR059018">
    <property type="entry name" value="HEAT_URB1"/>
</dbReference>
<feature type="domain" description="URB1 C-terminal" evidence="2">
    <location>
        <begin position="1313"/>
        <end position="1533"/>
    </location>
</feature>
<accession>A0AAJ6CL16</accession>
<dbReference type="EMBL" id="CP119920">
    <property type="protein sequence ID" value="WFD16526.1"/>
    <property type="molecule type" value="Genomic_DNA"/>
</dbReference>
<gene>
    <name evidence="4" type="ORF">MARU1_002564</name>
</gene>
<dbReference type="InterPro" id="IPR039844">
    <property type="entry name" value="URB1"/>
</dbReference>
<feature type="domain" description="URB1 N-terminal" evidence="1">
    <location>
        <begin position="69"/>
        <end position="381"/>
    </location>
</feature>
<dbReference type="Pfam" id="PF16201">
    <property type="entry name" value="NopRA1"/>
    <property type="match status" value="1"/>
</dbReference>
<evidence type="ECO:0000259" key="1">
    <source>
        <dbReference type="Pfam" id="PF11707"/>
    </source>
</evidence>
<dbReference type="PANTHER" id="PTHR13500:SF0">
    <property type="entry name" value="NUCLEOLAR PRE-RIBOSOMAL-ASSOCIATED PROTEIN 1"/>
    <property type="match status" value="1"/>
</dbReference>
<evidence type="ECO:0000313" key="4">
    <source>
        <dbReference type="EMBL" id="WFD16526.1"/>
    </source>
</evidence>
<dbReference type="Pfam" id="PF11707">
    <property type="entry name" value="Npa1"/>
    <property type="match status" value="1"/>
</dbReference>
<dbReference type="GO" id="GO:0000463">
    <property type="term" value="P:maturation of LSU-rRNA from tricistronic rRNA transcript (SSU-rRNA, 5.8S rRNA, LSU-rRNA)"/>
    <property type="evidence" value="ECO:0007669"/>
    <property type="project" value="TreeGrafter"/>
</dbReference>
<keyword evidence="5" id="KW-1185">Reference proteome</keyword>
<evidence type="ECO:0008006" key="6">
    <source>
        <dbReference type="Google" id="ProtNLM"/>
    </source>
</evidence>
<evidence type="ECO:0000259" key="2">
    <source>
        <dbReference type="Pfam" id="PF16201"/>
    </source>
</evidence>
<dbReference type="InterPro" id="IPR032436">
    <property type="entry name" value="URB1_C"/>
</dbReference>
<dbReference type="Pfam" id="PF26140">
    <property type="entry name" value="HEAT_URB1"/>
    <property type="match status" value="1"/>
</dbReference>
<dbReference type="GO" id="GO:0000466">
    <property type="term" value="P:maturation of 5.8S rRNA from tricistronic rRNA transcript (SSU-rRNA, 5.8S rRNA, LSU-rRNA)"/>
    <property type="evidence" value="ECO:0007669"/>
    <property type="project" value="TreeGrafter"/>
</dbReference>
<evidence type="ECO:0000259" key="3">
    <source>
        <dbReference type="Pfam" id="PF26140"/>
    </source>
</evidence>
<reference evidence="4 5" key="1">
    <citation type="submission" date="2023-03" db="EMBL/GenBank/DDBJ databases">
        <title>Mating type loci evolution in Malassezia.</title>
        <authorList>
            <person name="Coelho M.A."/>
        </authorList>
    </citation>
    <scope>NUCLEOTIDE SEQUENCE [LARGE SCALE GENOMIC DNA]</scope>
    <source>
        <strain evidence="4 5">CBS 13387</strain>
    </source>
</reference>
<feature type="domain" description="URB1 central HEAT repeat" evidence="3">
    <location>
        <begin position="643"/>
        <end position="732"/>
    </location>
</feature>
<organism evidence="4 5">
    <name type="scientific">Malassezia arunalokei</name>
    <dbReference type="NCBI Taxonomy" id="1514897"/>
    <lineage>
        <taxon>Eukaryota</taxon>
        <taxon>Fungi</taxon>
        <taxon>Dikarya</taxon>
        <taxon>Basidiomycota</taxon>
        <taxon>Ustilaginomycotina</taxon>
        <taxon>Malasseziomycetes</taxon>
        <taxon>Malasseziales</taxon>
        <taxon>Malasseziaceae</taxon>
        <taxon>Malassezia</taxon>
    </lineage>
</organism>
<name>A0AAJ6CL16_9BASI</name>
<dbReference type="PANTHER" id="PTHR13500">
    <property type="entry name" value="NUCLEOLAR PRERIBOSOMAL-ASSOCIATED PROTEIN 1"/>
    <property type="match status" value="1"/>
</dbReference>
<protein>
    <recommendedName>
        <fullName evidence="6">Nucleolar pre-ribosomal-associated protein 1</fullName>
    </recommendedName>
</protein>
<evidence type="ECO:0000313" key="5">
    <source>
        <dbReference type="Proteomes" id="UP001217582"/>
    </source>
</evidence>
<sequence length="1702" mass="187779">MTRPSASELCEQLASPSADVVARALGEVRTWTRLHPSELGDYGDAIMIRASDDRLRWTVALCAEGAMPRVLDAWTLAEKRDVHPLRILVFQVLAQILHLLSCHQPNHVHGDALLTTLLDPASPWMSHMQESVSLASQPTKRDKASADVIRLLLALRLCTAMAMYARGKYAQMVWERFHWTSEAHARMASMRRRAGAQAVSMRDMDVRTQYLAFLLAMLTQTYSTALKMAVLDIGTEAWQVLFRGVTSDPPEIVRFVLLVVHEEVCKDEQLARGVKAKFLGDVCPLLLGLYAREREEAGSTSVADVVHHFLLSTATHPGFGMCYADRGWYGRDGQDSDTLHNKMLLHLVRKLDVTNDLRQQELALRICEACPELVGPVLARAVIDVRADQTACYVHWAYVGRVLQLRVPALGALPPPRSTALAHTAPEPVCRAVAKALAHSHALLQYVACTVCACMLERMCAFRREASQAAQAAEEGPDGPWTRCLASLELAWRTRLPSIEWVAPLMHRAGAMHREAALRVLALYMEALPGTAFDTHWDAGSLLTRAFLDPPPTGLHWERVSQMHVLRMLMSASVDMLAKVPTPWPAHARRSYAHFVLVAYTRAEPALRAQCAALLRLWLGRTAVMTHDPFELDAWLAPLDDDADVLAFWDDCLVRCVRTPYRYAERIRELVGEHAAMSPLLAVVWEQAEIRLAKRLWTDAQSQRIVAYMARLCVELLRHGCAARPLRTLAHRIGDPIAAWMDAACAVPTCAVPNPVLQSRPATYARVADTISAHDAPLMLQVWLERVHPAHEPDLVSCTWDALDRWAARHALAPPLQARVWEHATTRAWLDAEDATYLVRLVAFLCTMPSARLLRRVVDVVVERAARAPAPWLATLARLAPYASEAHLVALLRAWPSPAEASEAQLQALAQLVPQAGTEALRLLHTHIASLMRRASDAACDVLDAVLDATLPPGLDPFAPPTHGSLAALAHARTYVPRALPVLRDTTAARAMYAAACAPPPAPWGPYTTLAALEGRHVRASPPVAPLVPSCLHDPLACATVAAAYALDPASWDAALDAALRRASLTTFCAPHTAWLVQACGSDRLQAALVDAGLRFLTRRMAEDARDAPRTAAWTRTLRSVVRRVPTSLAEPMLEAIVHHRATDTNAMRLALAVARACTLRGSVAERLLHALVAQTDVVYAATHTPAFRRPCVALLVRLVQRDSLATPTTLARLVYLYRGTTDACDAALWAVLERGTRDGAWAAAWSADKQAVPTSLPPASCLAALLSLRPTASYDPWLVLNLVGGAMFERETHDAHLTGLEWLAILRTGAMGTVVTCLSTHRAALRLHAMRVLGKAYASLQPTAFREKELVLLVLERVRDALPPPPPTSVAGTYDEVPWLPSMTTMLAAHALRLVATPHASAFPDVCRYLLQRPRLDVLDVPMLYRSLHSTHDTWAAQRAWILRFLHDAWLAHASVADTQHPRGVRRARTEWSMFKRRHVWDLVLSMYGTMLSSAAATDHRFAQQLEDVMLAAAAIPHVAQDLITRRGLLGWIMLRVASERPTSARAVFFYTWLWKLCAPPSLPPHATLARLERLDHQLDGALVPSVLLPATHLVRTAPWTDACARPALALLAVLLEYAALQDTTCLDHRPCLAVLTPLVSWLRTHPDRDLHRTALRCTLLLSDAGAPPPLVRRLFAMLRLDQVAATRPWAAAAVRSLLHL</sequence>
<proteinExistence type="predicted"/>